<name>A0A3B1DAU5_9ZZZZ</name>
<dbReference type="InterPro" id="IPR015943">
    <property type="entry name" value="WD40/YVTN_repeat-like_dom_sf"/>
</dbReference>
<dbReference type="GO" id="GO:0010411">
    <property type="term" value="P:xyloglucan metabolic process"/>
    <property type="evidence" value="ECO:0007669"/>
    <property type="project" value="TreeGrafter"/>
</dbReference>
<evidence type="ECO:0008006" key="2">
    <source>
        <dbReference type="Google" id="ProtNLM"/>
    </source>
</evidence>
<dbReference type="Gene3D" id="2.130.10.10">
    <property type="entry name" value="YVTN repeat-like/Quinoprotein amine dehydrogenase"/>
    <property type="match status" value="2"/>
</dbReference>
<sequence>MNSLHRTIVCVGVVLASTIAGHAGAQTWQDLGPSPINTSGGYAGRVSAIGVSATNPALYYIGGADGGIWKTTDAGTTWAALTDHMPTTAIGAIAVDPTNDQIVYVGTGEANYANHSRYGLGIYKTTDGGATWTQFAEETFGGRTFSKMVIDPANTNTIYAAVASAGGFPALAAAKGHPDATGPVGVFKSVDAGETWTLLAGGLPAVEASDIAIDRDNPTTVYAAIGNIYGDPGNGIYKTTDSGQTWTKLGGGLPTTNVGRISLDVSPSSPQTLYALYTRQASSTGNGASNIGGFRSDDGGATWYARGGVSQSSYGWFLSCVSVNPANPEQVFYGGLTMRRFTGSSGSTVTPPHVDMHAFAWDASGRLLSGNDGGVHLSSNEGSSW</sequence>
<protein>
    <recommendedName>
        <fullName evidence="2">Glycosyl hydrolase, BNR repeat</fullName>
    </recommendedName>
</protein>
<organism evidence="1">
    <name type="scientific">hydrothermal vent metagenome</name>
    <dbReference type="NCBI Taxonomy" id="652676"/>
    <lineage>
        <taxon>unclassified sequences</taxon>
        <taxon>metagenomes</taxon>
        <taxon>ecological metagenomes</taxon>
    </lineage>
</organism>
<accession>A0A3B1DAU5</accession>
<dbReference type="SUPFAM" id="SSF110296">
    <property type="entry name" value="Oligoxyloglucan reducing end-specific cellobiohydrolase"/>
    <property type="match status" value="1"/>
</dbReference>
<dbReference type="AlphaFoldDB" id="A0A3B1DAU5"/>
<dbReference type="EMBL" id="UOGK01000230">
    <property type="protein sequence ID" value="VAX39409.1"/>
    <property type="molecule type" value="Genomic_DNA"/>
</dbReference>
<gene>
    <name evidence="1" type="ORF">MNBD_PLANCTO03-2147</name>
</gene>
<dbReference type="InterPro" id="IPR052025">
    <property type="entry name" value="Xyloglucanase_GH74"/>
</dbReference>
<evidence type="ECO:0000313" key="1">
    <source>
        <dbReference type="EMBL" id="VAX39409.1"/>
    </source>
</evidence>
<proteinExistence type="predicted"/>
<dbReference type="PANTHER" id="PTHR43739:SF5">
    <property type="entry name" value="EXO-ALPHA-SIALIDASE"/>
    <property type="match status" value="1"/>
</dbReference>
<dbReference type="PANTHER" id="PTHR43739">
    <property type="entry name" value="XYLOGLUCANASE (EUROFUNG)"/>
    <property type="match status" value="1"/>
</dbReference>
<reference evidence="1" key="1">
    <citation type="submission" date="2018-06" db="EMBL/GenBank/DDBJ databases">
        <authorList>
            <person name="Zhirakovskaya E."/>
        </authorList>
    </citation>
    <scope>NUCLEOTIDE SEQUENCE</scope>
</reference>
<dbReference type="CDD" id="cd15482">
    <property type="entry name" value="Sialidase_non-viral"/>
    <property type="match status" value="1"/>
</dbReference>
<feature type="non-terminal residue" evidence="1">
    <location>
        <position position="385"/>
    </location>
</feature>